<reference evidence="2" key="1">
    <citation type="journal article" date="2014" name="Int. J. Syst. Evol. Microbiol.">
        <title>Complete genome sequence of Corynebacterium casei LMG S-19264T (=DSM 44701T), isolated from a smear-ripened cheese.</title>
        <authorList>
            <consortium name="US DOE Joint Genome Institute (JGI-PGF)"/>
            <person name="Walter F."/>
            <person name="Albersmeier A."/>
            <person name="Kalinowski J."/>
            <person name="Ruckert C."/>
        </authorList>
    </citation>
    <scope>NUCLEOTIDE SEQUENCE</scope>
    <source>
        <strain evidence="2">CGMCC 1.12214</strain>
    </source>
</reference>
<evidence type="ECO:0000313" key="2">
    <source>
        <dbReference type="EMBL" id="GGH28635.1"/>
    </source>
</evidence>
<evidence type="ECO:0000313" key="3">
    <source>
        <dbReference type="Proteomes" id="UP000603912"/>
    </source>
</evidence>
<feature type="domain" description="MaoC-like" evidence="1">
    <location>
        <begin position="25"/>
        <end position="118"/>
    </location>
</feature>
<dbReference type="CDD" id="cd03454">
    <property type="entry name" value="YdeM"/>
    <property type="match status" value="1"/>
</dbReference>
<reference evidence="2" key="2">
    <citation type="submission" date="2020-09" db="EMBL/GenBank/DDBJ databases">
        <authorList>
            <person name="Sun Q."/>
            <person name="Zhou Y."/>
        </authorList>
    </citation>
    <scope>NUCLEOTIDE SEQUENCE</scope>
    <source>
        <strain evidence="2">CGMCC 1.12214</strain>
    </source>
</reference>
<proteinExistence type="predicted"/>
<gene>
    <name evidence="2" type="ORF">GCM10007036_37970</name>
</gene>
<evidence type="ECO:0000259" key="1">
    <source>
        <dbReference type="Pfam" id="PF01575"/>
    </source>
</evidence>
<accession>A0A917IBB1</accession>
<dbReference type="InterPro" id="IPR029069">
    <property type="entry name" value="HotDog_dom_sf"/>
</dbReference>
<dbReference type="Proteomes" id="UP000603912">
    <property type="component" value="Unassembled WGS sequence"/>
</dbReference>
<comment type="caution">
    <text evidence="2">The sequence shown here is derived from an EMBL/GenBank/DDBJ whole genome shotgun (WGS) entry which is preliminary data.</text>
</comment>
<protein>
    <submittedName>
        <fullName evidence="2">MaoC family dehydratase</fullName>
    </submittedName>
</protein>
<dbReference type="AlphaFoldDB" id="A0A917IBB1"/>
<dbReference type="SUPFAM" id="SSF54637">
    <property type="entry name" value="Thioesterase/thiol ester dehydrase-isomerase"/>
    <property type="match status" value="1"/>
</dbReference>
<dbReference type="Pfam" id="PF01575">
    <property type="entry name" value="MaoC_dehydratas"/>
    <property type="match status" value="1"/>
</dbReference>
<dbReference type="Gene3D" id="3.10.129.10">
    <property type="entry name" value="Hotdog Thioesterase"/>
    <property type="match status" value="1"/>
</dbReference>
<dbReference type="InterPro" id="IPR052342">
    <property type="entry name" value="MCH/BMMD"/>
</dbReference>
<dbReference type="PANTHER" id="PTHR43664">
    <property type="entry name" value="MONOAMINE OXIDASE-RELATED"/>
    <property type="match status" value="1"/>
</dbReference>
<organism evidence="2 3">
    <name type="scientific">Alsobacter metallidurans</name>
    <dbReference type="NCBI Taxonomy" id="340221"/>
    <lineage>
        <taxon>Bacteria</taxon>
        <taxon>Pseudomonadati</taxon>
        <taxon>Pseudomonadota</taxon>
        <taxon>Alphaproteobacteria</taxon>
        <taxon>Hyphomicrobiales</taxon>
        <taxon>Alsobacteraceae</taxon>
        <taxon>Alsobacter</taxon>
    </lineage>
</organism>
<dbReference type="PANTHER" id="PTHR43664:SF1">
    <property type="entry name" value="BETA-METHYLMALYL-COA DEHYDRATASE"/>
    <property type="match status" value="1"/>
</dbReference>
<sequence length="166" mass="18209">MSAATAKPVWLEDLVIGAREALGSHTFTADEIKTFAAAYDPQPFHMDEEAAKASHFGGLCASGWQTVGIWMRLRIAAQKRINEELRAAGLPIPGFGPSPGFRELKWLKPVYAGDTISYDSTLLEARPTASRPGWGLVQHLNGGTNQNGQRVMEFIGIAFWERRPQG</sequence>
<name>A0A917IBB1_9HYPH</name>
<keyword evidence="3" id="KW-1185">Reference proteome</keyword>
<dbReference type="EMBL" id="BMES01000002">
    <property type="protein sequence ID" value="GGH28635.1"/>
    <property type="molecule type" value="Genomic_DNA"/>
</dbReference>
<dbReference type="InterPro" id="IPR002539">
    <property type="entry name" value="MaoC-like_dom"/>
</dbReference>
<dbReference type="RefSeq" id="WP_244643930.1">
    <property type="nucleotide sequence ID" value="NZ_BMES01000002.1"/>
</dbReference>